<sequence length="616" mass="68033">MAVVDNHSLSAPTVLRAAWSDFTRAWRGLVIYELLFKLVDAWLLVPAVALLLRTVLAHAGRFTVTNHEILDFLFTPLGILYAAIFGTVAVTSRLIEQAGIMLVVSLATRGERPTLMAWLKKLFFKSLNITKLGAVKVVLLTVVFAPFVALAVITYGLLLTQHDIYFYWINRPPVFWLAAGIGLVILLGAASVGCWLYVRWAFALPIALFEQKLAHVALRTSAQRVRGIGWRVAAFLLGWQFLALLMAALVGIAYRQLALLLIGAATERPGWLVLLLLLVQALLLAAVSFVAAVGQGALMRRLYLSRAEQLGVDVGRLTTEEAATSEPRSILVTRLVYVSLSAVLLSPILIWIGLLQAGDAKPWVKVTAHRGHARAAPENTLAAIRKAIESGADYAEIDVQLTADGHVILLHDRDLKRVARDSRRLADLNLAELRQLDVGSWFASSFAGERVPTLEEVIALAKGRIKLNIELKYYGPDDGLARRVAEVVADQGFTKDALVTSFNYEALLENKRHNPAQRVGLIVAHSLGDVSRLEVDALSVRADHLNDAMLRSARRLKREVHVWTVNDRTAMTQWIQRDVDNLITSDPDLAIEVRREWSELGSAEQLLQSSRVLLGI</sequence>
<evidence type="ECO:0000256" key="1">
    <source>
        <dbReference type="SAM" id="Phobius"/>
    </source>
</evidence>
<feature type="transmembrane region" description="Helical" evidence="1">
    <location>
        <begin position="34"/>
        <end position="52"/>
    </location>
</feature>
<protein>
    <submittedName>
        <fullName evidence="3">Glycerophosphoryl diester phosphodiesterase</fullName>
        <ecNumber evidence="3">3.1.4.46</ecNumber>
    </submittedName>
</protein>
<keyword evidence="3" id="KW-0378">Hydrolase</keyword>
<feature type="transmembrane region" description="Helical" evidence="1">
    <location>
        <begin position="72"/>
        <end position="91"/>
    </location>
</feature>
<evidence type="ECO:0000313" key="4">
    <source>
        <dbReference type="Proteomes" id="UP000315017"/>
    </source>
</evidence>
<dbReference type="Pfam" id="PF03009">
    <property type="entry name" value="GDPD"/>
    <property type="match status" value="1"/>
</dbReference>
<dbReference type="InterPro" id="IPR017946">
    <property type="entry name" value="PLC-like_Pdiesterase_TIM-brl"/>
</dbReference>
<dbReference type="InterPro" id="IPR030395">
    <property type="entry name" value="GP_PDE_dom"/>
</dbReference>
<dbReference type="PANTHER" id="PTHR46211">
    <property type="entry name" value="GLYCEROPHOSPHORYL DIESTER PHOSPHODIESTERASE"/>
    <property type="match status" value="1"/>
</dbReference>
<gene>
    <name evidence="3" type="primary">ugpQ_4</name>
    <name evidence="3" type="ORF">ETAA8_69200</name>
</gene>
<feature type="transmembrane region" description="Helical" evidence="1">
    <location>
        <begin position="134"/>
        <end position="155"/>
    </location>
</feature>
<dbReference type="GO" id="GO:0006629">
    <property type="term" value="P:lipid metabolic process"/>
    <property type="evidence" value="ECO:0007669"/>
    <property type="project" value="InterPro"/>
</dbReference>
<keyword evidence="1" id="KW-0472">Membrane</keyword>
<feature type="transmembrane region" description="Helical" evidence="1">
    <location>
        <begin position="274"/>
        <end position="298"/>
    </location>
</feature>
<dbReference type="EC" id="3.1.4.46" evidence="3"/>
<keyword evidence="1" id="KW-0812">Transmembrane</keyword>
<dbReference type="SUPFAM" id="SSF51695">
    <property type="entry name" value="PLC-like phosphodiesterases"/>
    <property type="match status" value="1"/>
</dbReference>
<dbReference type="AlphaFoldDB" id="A0A517YNH9"/>
<feature type="domain" description="GP-PDE" evidence="2">
    <location>
        <begin position="364"/>
        <end position="594"/>
    </location>
</feature>
<dbReference type="GO" id="GO:0008889">
    <property type="term" value="F:glycerophosphodiester phosphodiesterase activity"/>
    <property type="evidence" value="ECO:0007669"/>
    <property type="project" value="UniProtKB-EC"/>
</dbReference>
<keyword evidence="1" id="KW-1133">Transmembrane helix</keyword>
<dbReference type="Pfam" id="PF10110">
    <property type="entry name" value="GPDPase_memb"/>
    <property type="match status" value="1"/>
</dbReference>
<dbReference type="PROSITE" id="PS51704">
    <property type="entry name" value="GP_PDE"/>
    <property type="match status" value="1"/>
</dbReference>
<dbReference type="PANTHER" id="PTHR46211:SF8">
    <property type="entry name" value="PHOSPHODIESTERASE"/>
    <property type="match status" value="1"/>
</dbReference>
<organism evidence="3 4">
    <name type="scientific">Anatilimnocola aggregata</name>
    <dbReference type="NCBI Taxonomy" id="2528021"/>
    <lineage>
        <taxon>Bacteria</taxon>
        <taxon>Pseudomonadati</taxon>
        <taxon>Planctomycetota</taxon>
        <taxon>Planctomycetia</taxon>
        <taxon>Pirellulales</taxon>
        <taxon>Pirellulaceae</taxon>
        <taxon>Anatilimnocola</taxon>
    </lineage>
</organism>
<dbReference type="OrthoDB" id="238714at2"/>
<dbReference type="InterPro" id="IPR018476">
    <property type="entry name" value="GlyceroP-diester-Pdiesterase_M"/>
</dbReference>
<feature type="transmembrane region" description="Helical" evidence="1">
    <location>
        <begin position="335"/>
        <end position="354"/>
    </location>
</feature>
<dbReference type="RefSeq" id="WP_145099430.1">
    <property type="nucleotide sequence ID" value="NZ_CP036274.1"/>
</dbReference>
<evidence type="ECO:0000259" key="2">
    <source>
        <dbReference type="PROSITE" id="PS51704"/>
    </source>
</evidence>
<dbReference type="Proteomes" id="UP000315017">
    <property type="component" value="Chromosome"/>
</dbReference>
<dbReference type="EMBL" id="CP036274">
    <property type="protein sequence ID" value="QDU31760.1"/>
    <property type="molecule type" value="Genomic_DNA"/>
</dbReference>
<name>A0A517YNH9_9BACT</name>
<dbReference type="KEGG" id="aagg:ETAA8_69200"/>
<feature type="transmembrane region" description="Helical" evidence="1">
    <location>
        <begin position="175"/>
        <end position="198"/>
    </location>
</feature>
<accession>A0A517YNH9</accession>
<reference evidence="3 4" key="1">
    <citation type="submission" date="2019-02" db="EMBL/GenBank/DDBJ databases">
        <title>Deep-cultivation of Planctomycetes and their phenomic and genomic characterization uncovers novel biology.</title>
        <authorList>
            <person name="Wiegand S."/>
            <person name="Jogler M."/>
            <person name="Boedeker C."/>
            <person name="Pinto D."/>
            <person name="Vollmers J."/>
            <person name="Rivas-Marin E."/>
            <person name="Kohn T."/>
            <person name="Peeters S.H."/>
            <person name="Heuer A."/>
            <person name="Rast P."/>
            <person name="Oberbeckmann S."/>
            <person name="Bunk B."/>
            <person name="Jeske O."/>
            <person name="Meyerdierks A."/>
            <person name="Storesund J.E."/>
            <person name="Kallscheuer N."/>
            <person name="Luecker S."/>
            <person name="Lage O.M."/>
            <person name="Pohl T."/>
            <person name="Merkel B.J."/>
            <person name="Hornburger P."/>
            <person name="Mueller R.-W."/>
            <person name="Bruemmer F."/>
            <person name="Labrenz M."/>
            <person name="Spormann A.M."/>
            <person name="Op den Camp H."/>
            <person name="Overmann J."/>
            <person name="Amann R."/>
            <person name="Jetten M.S.M."/>
            <person name="Mascher T."/>
            <person name="Medema M.H."/>
            <person name="Devos D.P."/>
            <person name="Kaster A.-K."/>
            <person name="Ovreas L."/>
            <person name="Rohde M."/>
            <person name="Galperin M.Y."/>
            <person name="Jogler C."/>
        </authorList>
    </citation>
    <scope>NUCLEOTIDE SEQUENCE [LARGE SCALE GENOMIC DNA]</scope>
    <source>
        <strain evidence="3 4">ETA_A8</strain>
    </source>
</reference>
<dbReference type="Gene3D" id="3.20.20.190">
    <property type="entry name" value="Phosphatidylinositol (PI) phosphodiesterase"/>
    <property type="match status" value="1"/>
</dbReference>
<proteinExistence type="predicted"/>
<feature type="transmembrane region" description="Helical" evidence="1">
    <location>
        <begin position="228"/>
        <end position="254"/>
    </location>
</feature>
<evidence type="ECO:0000313" key="3">
    <source>
        <dbReference type="EMBL" id="QDU31760.1"/>
    </source>
</evidence>
<keyword evidence="4" id="KW-1185">Reference proteome</keyword>